<dbReference type="Proteomes" id="UP001366166">
    <property type="component" value="Chromosome"/>
</dbReference>
<dbReference type="EMBL" id="AP028679">
    <property type="protein sequence ID" value="BEQ16605.1"/>
    <property type="molecule type" value="Genomic_DNA"/>
</dbReference>
<dbReference type="InterPro" id="IPR050109">
    <property type="entry name" value="HTH-type_TetR-like_transc_reg"/>
</dbReference>
<keyword evidence="3" id="KW-1133">Transmembrane helix</keyword>
<dbReference type="PROSITE" id="PS50977">
    <property type="entry name" value="HTH_TETR_2"/>
    <property type="match status" value="1"/>
</dbReference>
<dbReference type="Pfam" id="PF00440">
    <property type="entry name" value="TetR_N"/>
    <property type="match status" value="1"/>
</dbReference>
<dbReference type="KEGG" id="dmp:FAK_36710"/>
<dbReference type="AlphaFoldDB" id="A0AAU9EIM3"/>
<feature type="transmembrane region" description="Helical" evidence="3">
    <location>
        <begin position="159"/>
        <end position="176"/>
    </location>
</feature>
<evidence type="ECO:0000313" key="5">
    <source>
        <dbReference type="EMBL" id="BEQ16605.1"/>
    </source>
</evidence>
<keyword evidence="3" id="KW-0472">Membrane</keyword>
<dbReference type="InterPro" id="IPR036271">
    <property type="entry name" value="Tet_transcr_reg_TetR-rel_C_sf"/>
</dbReference>
<gene>
    <name evidence="5" type="ORF">FAK_36710</name>
</gene>
<dbReference type="PANTHER" id="PTHR30055">
    <property type="entry name" value="HTH-TYPE TRANSCRIPTIONAL REGULATOR RUTR"/>
    <property type="match status" value="1"/>
</dbReference>
<keyword evidence="6" id="KW-1185">Reference proteome</keyword>
<dbReference type="PANTHER" id="PTHR30055:SF226">
    <property type="entry name" value="HTH-TYPE TRANSCRIPTIONAL REGULATOR PKSA"/>
    <property type="match status" value="1"/>
</dbReference>
<dbReference type="PRINTS" id="PR00455">
    <property type="entry name" value="HTHTETR"/>
</dbReference>
<dbReference type="GO" id="GO:0000976">
    <property type="term" value="F:transcription cis-regulatory region binding"/>
    <property type="evidence" value="ECO:0007669"/>
    <property type="project" value="TreeGrafter"/>
</dbReference>
<keyword evidence="3" id="KW-0812">Transmembrane</keyword>
<reference evidence="6" key="1">
    <citation type="journal article" date="2023" name="Arch. Microbiol.">
        <title>Desulfoferula mesophilus gen. nov. sp. nov., a mesophilic sulfate-reducing bacterium isolated from a brackish lake sediment.</title>
        <authorList>
            <person name="Watanabe T."/>
            <person name="Yabe T."/>
            <person name="Tsuji J.M."/>
            <person name="Fukui M."/>
        </authorList>
    </citation>
    <scope>NUCLEOTIDE SEQUENCE [LARGE SCALE GENOMIC DNA]</scope>
    <source>
        <strain evidence="6">12FAK</strain>
    </source>
</reference>
<dbReference type="InterPro" id="IPR001647">
    <property type="entry name" value="HTH_TetR"/>
</dbReference>
<keyword evidence="1 2" id="KW-0238">DNA-binding</keyword>
<sequence>MPKDTLDKIRPAKREKLLSEAAKLFAQRGYNQADMAELATRAGVAKGSLYNYFESKQELYLYVCRDGLERSRQAVYGGLDPGWDVYRQLEHVFTQGAAFARKHPEYLILYLNVSSAGLEPFAEKLSLEVEKYTADHLKAVLTRDIKRGLVRSDLNVNHAAFWINSLYIVFLASLVSRHFQIRMREYLEIKGRLSKKVVDEEIRRTVELIERVLAPLKRR</sequence>
<dbReference type="RefSeq" id="WP_338602674.1">
    <property type="nucleotide sequence ID" value="NZ_AP028679.1"/>
</dbReference>
<accession>A0AAU9EIM3</accession>
<name>A0AAU9EIM3_9BACT</name>
<evidence type="ECO:0000313" key="6">
    <source>
        <dbReference type="Proteomes" id="UP001366166"/>
    </source>
</evidence>
<proteinExistence type="predicted"/>
<feature type="DNA-binding region" description="H-T-H motif" evidence="2">
    <location>
        <begin position="34"/>
        <end position="53"/>
    </location>
</feature>
<dbReference type="Gene3D" id="1.10.357.10">
    <property type="entry name" value="Tetracycline Repressor, domain 2"/>
    <property type="match status" value="1"/>
</dbReference>
<organism evidence="5 6">
    <name type="scientific">Desulfoferula mesophila</name>
    <dbReference type="NCBI Taxonomy" id="3058419"/>
    <lineage>
        <taxon>Bacteria</taxon>
        <taxon>Pseudomonadati</taxon>
        <taxon>Thermodesulfobacteriota</taxon>
        <taxon>Desulfarculia</taxon>
        <taxon>Desulfarculales</taxon>
        <taxon>Desulfarculaceae</taxon>
        <taxon>Desulfoferula</taxon>
    </lineage>
</organism>
<evidence type="ECO:0000259" key="4">
    <source>
        <dbReference type="PROSITE" id="PS50977"/>
    </source>
</evidence>
<evidence type="ECO:0000256" key="1">
    <source>
        <dbReference type="ARBA" id="ARBA00023125"/>
    </source>
</evidence>
<protein>
    <submittedName>
        <fullName evidence="5">AcrR family transcriptional regulator</fullName>
    </submittedName>
</protein>
<dbReference type="InterPro" id="IPR009057">
    <property type="entry name" value="Homeodomain-like_sf"/>
</dbReference>
<dbReference type="GO" id="GO:0003700">
    <property type="term" value="F:DNA-binding transcription factor activity"/>
    <property type="evidence" value="ECO:0007669"/>
    <property type="project" value="TreeGrafter"/>
</dbReference>
<evidence type="ECO:0000256" key="3">
    <source>
        <dbReference type="SAM" id="Phobius"/>
    </source>
</evidence>
<feature type="domain" description="HTH tetR-type" evidence="4">
    <location>
        <begin position="11"/>
        <end position="71"/>
    </location>
</feature>
<dbReference type="SUPFAM" id="SSF46689">
    <property type="entry name" value="Homeodomain-like"/>
    <property type="match status" value="1"/>
</dbReference>
<dbReference type="SUPFAM" id="SSF48498">
    <property type="entry name" value="Tetracyclin repressor-like, C-terminal domain"/>
    <property type="match status" value="1"/>
</dbReference>
<evidence type="ECO:0000256" key="2">
    <source>
        <dbReference type="PROSITE-ProRule" id="PRU00335"/>
    </source>
</evidence>